<evidence type="ECO:0000256" key="1">
    <source>
        <dbReference type="ARBA" id="ARBA00022741"/>
    </source>
</evidence>
<evidence type="ECO:0000313" key="5">
    <source>
        <dbReference type="Proteomes" id="UP000000719"/>
    </source>
</evidence>
<dbReference type="OrthoDB" id="9768243at2"/>
<dbReference type="InterPro" id="IPR045735">
    <property type="entry name" value="Spore_III_AA_AAA+_ATPase"/>
</dbReference>
<keyword evidence="1" id="KW-0547">Nucleotide-binding</keyword>
<dbReference type="NCBIfam" id="TIGR02858">
    <property type="entry name" value="spore_III_AA"/>
    <property type="match status" value="1"/>
</dbReference>
<dbReference type="GO" id="GO:0005524">
    <property type="term" value="F:ATP binding"/>
    <property type="evidence" value="ECO:0007669"/>
    <property type="project" value="UniProtKB-KW"/>
</dbReference>
<dbReference type="InterPro" id="IPR027417">
    <property type="entry name" value="P-loop_NTPase"/>
</dbReference>
<dbReference type="HOGENOM" id="CLU_052793_0_0_9"/>
<evidence type="ECO:0000256" key="2">
    <source>
        <dbReference type="ARBA" id="ARBA00022840"/>
    </source>
</evidence>
<reference evidence="4 5" key="1">
    <citation type="journal article" date="2009" name="PLoS ONE">
        <title>Genome analysis of the anaerobic thermohalophilic bacterium Halothermothrix orenii.</title>
        <authorList>
            <person name="Mavromatis K."/>
            <person name="Ivanova N."/>
            <person name="Anderson I."/>
            <person name="Lykidis A."/>
            <person name="Hooper S.D."/>
            <person name="Sun H."/>
            <person name="Kunin V."/>
            <person name="Lapidus A."/>
            <person name="Hugenholtz P."/>
            <person name="Patel B."/>
            <person name="Kyrpides N.C."/>
        </authorList>
    </citation>
    <scope>NUCLEOTIDE SEQUENCE [LARGE SCALE GENOMIC DNA]</scope>
    <source>
        <strain evidence="5">H 168 / OCM 544 / DSM 9562</strain>
    </source>
</reference>
<dbReference type="Proteomes" id="UP000000719">
    <property type="component" value="Chromosome"/>
</dbReference>
<gene>
    <name evidence="4" type="ordered locus">Hore_06170</name>
</gene>
<dbReference type="PANTHER" id="PTHR20953">
    <property type="entry name" value="KINASE-RELATED"/>
    <property type="match status" value="1"/>
</dbReference>
<dbReference type="Pfam" id="PF19568">
    <property type="entry name" value="Spore_III_AA"/>
    <property type="match status" value="1"/>
</dbReference>
<sequence>MIKNLFSYLPPDIRSAVQNINENYREKIIEIRLRVNQPLQIIGLDGDYFIDSHGQKTSKRNAYIVNREDVKKAVTILTDNSVYAVERQLAEGFITIPGGHRIGFTGQAVVESGEIRLIKNINCLNYRITREMIGVGNKVIKQIYDFKNRVYYNTMIVSPPLCGKTTLLRDIVRLISNGIKKYGIPGKKVGVVDERSEIGGAYNGIPGNRIGSRTDLLDNCPKAKGISLLVRSMSPEVIAVDEIGNEEDVIAIQEATNSGVSLIATAHGENLTTLKMRPAMARLMSKNFFDRFIILSRKRGIGTVEKIIDSTGKEVV</sequence>
<keyword evidence="5" id="KW-1185">Reference proteome</keyword>
<dbReference type="eggNOG" id="COG3854">
    <property type="taxonomic scope" value="Bacteria"/>
</dbReference>
<protein>
    <submittedName>
        <fullName evidence="4">Sporulation stage III protein AA</fullName>
    </submittedName>
</protein>
<proteinExistence type="predicted"/>
<dbReference type="EMBL" id="CP001098">
    <property type="protein sequence ID" value="ACL69374.1"/>
    <property type="molecule type" value="Genomic_DNA"/>
</dbReference>
<dbReference type="KEGG" id="hor:Hore_06170"/>
<dbReference type="InterPro" id="IPR014217">
    <property type="entry name" value="Spore_III_AA"/>
</dbReference>
<accession>B8D2E7</accession>
<dbReference type="SUPFAM" id="SSF52540">
    <property type="entry name" value="P-loop containing nucleoside triphosphate hydrolases"/>
    <property type="match status" value="1"/>
</dbReference>
<feature type="domain" description="Stage III sporulation protein AA AAA+ ATPase" evidence="3">
    <location>
        <begin position="8"/>
        <end position="314"/>
    </location>
</feature>
<evidence type="ECO:0000313" key="4">
    <source>
        <dbReference type="EMBL" id="ACL69374.1"/>
    </source>
</evidence>
<organism evidence="4 5">
    <name type="scientific">Halothermothrix orenii (strain H 168 / OCM 544 / DSM 9562)</name>
    <dbReference type="NCBI Taxonomy" id="373903"/>
    <lineage>
        <taxon>Bacteria</taxon>
        <taxon>Bacillati</taxon>
        <taxon>Bacillota</taxon>
        <taxon>Clostridia</taxon>
        <taxon>Halanaerobiales</taxon>
        <taxon>Halothermotrichaceae</taxon>
        <taxon>Halothermothrix</taxon>
    </lineage>
</organism>
<evidence type="ECO:0000259" key="3">
    <source>
        <dbReference type="Pfam" id="PF19568"/>
    </source>
</evidence>
<dbReference type="AlphaFoldDB" id="B8D2E7"/>
<dbReference type="RefSeq" id="WP_012635562.1">
    <property type="nucleotide sequence ID" value="NC_011899.1"/>
</dbReference>
<keyword evidence="2" id="KW-0067">ATP-binding</keyword>
<dbReference type="STRING" id="373903.Hore_06170"/>
<dbReference type="Gene3D" id="3.40.50.300">
    <property type="entry name" value="P-loop containing nucleotide triphosphate hydrolases"/>
    <property type="match status" value="1"/>
</dbReference>
<name>B8D2E7_HALOH</name>
<dbReference type="PANTHER" id="PTHR20953:SF3">
    <property type="entry name" value="P-LOOP CONTAINING NUCLEOSIDE TRIPHOSPHATE HYDROLASES SUPERFAMILY PROTEIN"/>
    <property type="match status" value="1"/>
</dbReference>